<feature type="domain" description="Nucleotidyl transferase" evidence="3">
    <location>
        <begin position="19"/>
        <end position="159"/>
    </location>
</feature>
<dbReference type="Gene3D" id="3.90.550.10">
    <property type="entry name" value="Spore Coat Polysaccharide Biosynthesis Protein SpsA, Chain A"/>
    <property type="match status" value="1"/>
</dbReference>
<keyword evidence="5" id="KW-0808">Transferase</keyword>
<dbReference type="EMBL" id="MAEL01000018">
    <property type="protein sequence ID" value="KAF1305256.1"/>
    <property type="molecule type" value="Genomic_DNA"/>
</dbReference>
<dbReference type="Pfam" id="PF00483">
    <property type="entry name" value="NTP_transferase"/>
    <property type="match status" value="1"/>
</dbReference>
<dbReference type="SUPFAM" id="SSF53448">
    <property type="entry name" value="Nucleotide-diphospho-sugar transferases"/>
    <property type="match status" value="1"/>
</dbReference>
<dbReference type="Gene3D" id="2.160.10.10">
    <property type="entry name" value="Hexapeptide repeat proteins"/>
    <property type="match status" value="1"/>
</dbReference>
<dbReference type="InterPro" id="IPR029044">
    <property type="entry name" value="Nucleotide-diphossugar_trans"/>
</dbReference>
<comment type="similarity">
    <text evidence="1">Belongs to the bacterial/plant glucose-1-phosphate adenylyltransferase family.</text>
</comment>
<dbReference type="InterPro" id="IPR011831">
    <property type="entry name" value="ADP-Glc_PPase"/>
</dbReference>
<dbReference type="RefSeq" id="WP_202622269.1">
    <property type="nucleotide sequence ID" value="NZ_MAEL01000018.1"/>
</dbReference>
<keyword evidence="6" id="KW-1185">Reference proteome</keyword>
<organism evidence="5 6">
    <name type="scientific">Candidatus Enterococcus willemsii</name>
    <dbReference type="NCBI Taxonomy" id="1857215"/>
    <lineage>
        <taxon>Bacteria</taxon>
        <taxon>Bacillati</taxon>
        <taxon>Bacillota</taxon>
        <taxon>Bacilli</taxon>
        <taxon>Lactobacillales</taxon>
        <taxon>Enterococcaceae</taxon>
        <taxon>Enterococcus</taxon>
    </lineage>
</organism>
<evidence type="ECO:0000313" key="6">
    <source>
        <dbReference type="Proteomes" id="UP000782705"/>
    </source>
</evidence>
<dbReference type="Proteomes" id="UP000782705">
    <property type="component" value="Unassembled WGS sequence"/>
</dbReference>
<dbReference type="InterPro" id="IPR011004">
    <property type="entry name" value="Trimer_LpxA-like_sf"/>
</dbReference>
<feature type="domain" description="Glucose-1-phosphate adenylyltransferase/Bifunctional protein GlmU-like C-terminal hexapeptide" evidence="4">
    <location>
        <begin position="286"/>
        <end position="357"/>
    </location>
</feature>
<evidence type="ECO:0000256" key="2">
    <source>
        <dbReference type="ARBA" id="ARBA00023056"/>
    </source>
</evidence>
<proteinExistence type="inferred from homology"/>
<evidence type="ECO:0000256" key="1">
    <source>
        <dbReference type="ARBA" id="ARBA00010443"/>
    </source>
</evidence>
<evidence type="ECO:0000259" key="4">
    <source>
        <dbReference type="Pfam" id="PF24894"/>
    </source>
</evidence>
<dbReference type="GO" id="GO:0016779">
    <property type="term" value="F:nucleotidyltransferase activity"/>
    <property type="evidence" value="ECO:0007669"/>
    <property type="project" value="UniProtKB-KW"/>
</dbReference>
<keyword evidence="2" id="KW-0320">Glycogen biosynthesis</keyword>
<dbReference type="InterPro" id="IPR056818">
    <property type="entry name" value="GlmU/GlgC-like_hexapep"/>
</dbReference>
<dbReference type="Pfam" id="PF24894">
    <property type="entry name" value="Hexapep_GlmU"/>
    <property type="match status" value="1"/>
</dbReference>
<protein>
    <submittedName>
        <fullName evidence="5">Glucose-1-phosphate adenylyltransferase subunit GlgD</fullName>
    </submittedName>
</protein>
<keyword evidence="5" id="KW-0548">Nucleotidyltransferase</keyword>
<dbReference type="PANTHER" id="PTHR43523:SF6">
    <property type="entry name" value="GLYCOGEN BIOSYNTHESIS PROTEIN GLGD"/>
    <property type="match status" value="1"/>
</dbReference>
<dbReference type="InterPro" id="IPR005835">
    <property type="entry name" value="NTP_transferase_dom"/>
</dbReference>
<reference evidence="5 6" key="1">
    <citation type="submission" date="2016-06" db="EMBL/GenBank/DDBJ databases">
        <title>Four novel species of enterococci isolated from chicken manure.</title>
        <authorList>
            <person name="Van Tyne D."/>
        </authorList>
    </citation>
    <scope>NUCLEOTIDE SEQUENCE [LARGE SCALE GENOMIC DNA]</scope>
    <source>
        <strain evidence="5 6">CU12B</strain>
    </source>
</reference>
<accession>A0ABQ6Z1F1</accession>
<evidence type="ECO:0000259" key="3">
    <source>
        <dbReference type="Pfam" id="PF00483"/>
    </source>
</evidence>
<dbReference type="CDD" id="cd04651">
    <property type="entry name" value="LbH_G1P_AT_C"/>
    <property type="match status" value="1"/>
</dbReference>
<comment type="caution">
    <text evidence="5">The sequence shown here is derived from an EMBL/GenBank/DDBJ whole genome shotgun (WGS) entry which is preliminary data.</text>
</comment>
<dbReference type="NCBIfam" id="TIGR02092">
    <property type="entry name" value="glgD"/>
    <property type="match status" value="1"/>
</dbReference>
<dbReference type="SUPFAM" id="SSF51161">
    <property type="entry name" value="Trimeric LpxA-like enzymes"/>
    <property type="match status" value="1"/>
</dbReference>
<sequence>MRTNKMCALVGNLHRYDGLLPLTERRPLSTLPFDSKYRLLDFNLSSIVNANIKSLFMVFNEGETQSVFDHIGGGKEWGLDGIQNRFFIQIYQDFIRREDNNSSYYDLVIDYLKKSKSEYAVYMGSKILVNIDLRGLLHIHQAHGNDMTVVYKRVSKEQTYKEDILLTLGADNLIEETNLVKDTEMGEIVNLCTDIFIIKTEKLIEILKQKQADGILGNVEGFLRERINETTYAYEYTGYLNNIYDIPSYYRANMDMLDTQKFNSLLYSSQKVYTKMKNEVPTYYSETSVVNNSQFATGCMIEGKVESSLIGRGTTINEGAELQGALIFPSNIIKSNAVVRYAILDKNVVVEEGVRIEGTPENPVVVRKGSTVTADIIGG</sequence>
<evidence type="ECO:0000313" key="5">
    <source>
        <dbReference type="EMBL" id="KAF1305256.1"/>
    </source>
</evidence>
<dbReference type="InterPro" id="IPR011832">
    <property type="entry name" value="GlgDAde_trans"/>
</dbReference>
<gene>
    <name evidence="5" type="ORF">BAU17_12405</name>
</gene>
<name>A0ABQ6Z1F1_9ENTE</name>
<dbReference type="PANTHER" id="PTHR43523">
    <property type="entry name" value="GLUCOSE-1-PHOSPHATE ADENYLYLTRANSFERASE-RELATED"/>
    <property type="match status" value="1"/>
</dbReference>